<comment type="caution">
    <text evidence="1">The sequence shown here is derived from an EMBL/GenBank/DDBJ whole genome shotgun (WGS) entry which is preliminary data.</text>
</comment>
<dbReference type="AlphaFoldDB" id="A0A178MT75"/>
<evidence type="ECO:0000313" key="1">
    <source>
        <dbReference type="EMBL" id="OAN51535.1"/>
    </source>
</evidence>
<accession>A0A178MT75</accession>
<organism evidence="1 2">
    <name type="scientific">Magnetospirillum moscoviense</name>
    <dbReference type="NCBI Taxonomy" id="1437059"/>
    <lineage>
        <taxon>Bacteria</taxon>
        <taxon>Pseudomonadati</taxon>
        <taxon>Pseudomonadota</taxon>
        <taxon>Alphaproteobacteria</taxon>
        <taxon>Rhodospirillales</taxon>
        <taxon>Rhodospirillaceae</taxon>
        <taxon>Magnetospirillum</taxon>
    </lineage>
</organism>
<gene>
    <name evidence="1" type="ORF">A6A05_01345</name>
</gene>
<proteinExistence type="predicted"/>
<keyword evidence="2" id="KW-1185">Reference proteome</keyword>
<name>A0A178MT75_9PROT</name>
<sequence length="96" mass="10141">MLIKIWTMVVVTIVSLGIGGWPWISSPAQAEGCLDGDIIDASSAQSAKKKMEAAGFLDISGLKKSCDNFWHATAVRNGVAVNIVLTPQGQVIIEGN</sequence>
<dbReference type="EMBL" id="LWQU01000130">
    <property type="protein sequence ID" value="OAN51535.1"/>
    <property type="molecule type" value="Genomic_DNA"/>
</dbReference>
<reference evidence="1 2" key="1">
    <citation type="submission" date="2016-04" db="EMBL/GenBank/DDBJ databases">
        <title>Draft genome sequence of freshwater magnetotactic bacteria Magnetospirillum marisnigri SP-1 and Magnetospirillum moscoviense BB-1.</title>
        <authorList>
            <person name="Koziaeva V."/>
            <person name="Dziuba M.V."/>
            <person name="Ivanov T.M."/>
            <person name="Kuznetsov B."/>
            <person name="Grouzdev D.S."/>
        </authorList>
    </citation>
    <scope>NUCLEOTIDE SEQUENCE [LARGE SCALE GENOMIC DNA]</scope>
    <source>
        <strain evidence="1 2">BB-1</strain>
    </source>
</reference>
<protein>
    <submittedName>
        <fullName evidence="1">Uncharacterized protein</fullName>
    </submittedName>
</protein>
<dbReference type="STRING" id="1437059.A6A05_01345"/>
<evidence type="ECO:0000313" key="2">
    <source>
        <dbReference type="Proteomes" id="UP000078543"/>
    </source>
</evidence>
<dbReference type="RefSeq" id="WP_068499416.1">
    <property type="nucleotide sequence ID" value="NZ_LWQU01000130.1"/>
</dbReference>
<dbReference type="Proteomes" id="UP000078543">
    <property type="component" value="Unassembled WGS sequence"/>
</dbReference>